<dbReference type="Pfam" id="PF00013">
    <property type="entry name" value="KH_1"/>
    <property type="match status" value="5"/>
</dbReference>
<dbReference type="STRING" id="63057.A0A2P5D572"/>
<feature type="region of interest" description="Disordered" evidence="3">
    <location>
        <begin position="1"/>
        <end position="34"/>
    </location>
</feature>
<protein>
    <submittedName>
        <fullName evidence="5">Polyribonucleotide nucleotidyltransferase</fullName>
    </submittedName>
</protein>
<comment type="caution">
    <text evidence="5">The sequence shown here is derived from an EMBL/GenBank/DDBJ whole genome shotgun (WGS) entry which is preliminary data.</text>
</comment>
<feature type="compositionally biased region" description="Acidic residues" evidence="3">
    <location>
        <begin position="92"/>
        <end position="105"/>
    </location>
</feature>
<dbReference type="SUPFAM" id="SSF54791">
    <property type="entry name" value="Eukaryotic type KH-domain (KH-domain type I)"/>
    <property type="match status" value="5"/>
</dbReference>
<dbReference type="EMBL" id="JXTC01000295">
    <property type="protein sequence ID" value="PON68454.1"/>
    <property type="molecule type" value="Genomic_DNA"/>
</dbReference>
<dbReference type="PANTHER" id="PTHR10288">
    <property type="entry name" value="KH DOMAIN CONTAINING RNA BINDING PROTEIN"/>
    <property type="match status" value="1"/>
</dbReference>
<evidence type="ECO:0000256" key="3">
    <source>
        <dbReference type="SAM" id="MobiDB-lite"/>
    </source>
</evidence>
<gene>
    <name evidence="5" type="ORF">TorRG33x02_261860</name>
</gene>
<dbReference type="OrthoDB" id="442947at2759"/>
<dbReference type="Gene3D" id="3.30.310.210">
    <property type="match status" value="1"/>
</dbReference>
<feature type="domain" description="K Homology" evidence="4">
    <location>
        <begin position="173"/>
        <end position="248"/>
    </location>
</feature>
<dbReference type="GO" id="GO:0003723">
    <property type="term" value="F:RNA binding"/>
    <property type="evidence" value="ECO:0007669"/>
    <property type="project" value="UniProtKB-UniRule"/>
</dbReference>
<keyword evidence="6" id="KW-1185">Reference proteome</keyword>
<dbReference type="InterPro" id="IPR004087">
    <property type="entry name" value="KH_dom"/>
</dbReference>
<organism evidence="5 6">
    <name type="scientific">Trema orientale</name>
    <name type="common">Charcoal tree</name>
    <name type="synonym">Celtis orientalis</name>
    <dbReference type="NCBI Taxonomy" id="63057"/>
    <lineage>
        <taxon>Eukaryota</taxon>
        <taxon>Viridiplantae</taxon>
        <taxon>Streptophyta</taxon>
        <taxon>Embryophyta</taxon>
        <taxon>Tracheophyta</taxon>
        <taxon>Spermatophyta</taxon>
        <taxon>Magnoliopsida</taxon>
        <taxon>eudicotyledons</taxon>
        <taxon>Gunneridae</taxon>
        <taxon>Pentapetalae</taxon>
        <taxon>rosids</taxon>
        <taxon>fabids</taxon>
        <taxon>Rosales</taxon>
        <taxon>Cannabaceae</taxon>
        <taxon>Trema</taxon>
    </lineage>
</organism>
<evidence type="ECO:0000256" key="2">
    <source>
        <dbReference type="PROSITE-ProRule" id="PRU00117"/>
    </source>
</evidence>
<feature type="region of interest" description="Disordered" evidence="3">
    <location>
        <begin position="92"/>
        <end position="138"/>
    </location>
</feature>
<keyword evidence="2" id="KW-0694">RNA-binding</keyword>
<proteinExistence type="predicted"/>
<dbReference type="Proteomes" id="UP000237000">
    <property type="component" value="Unassembled WGS sequence"/>
</dbReference>
<dbReference type="AlphaFoldDB" id="A0A2P5D572"/>
<reference evidence="6" key="1">
    <citation type="submission" date="2016-06" db="EMBL/GenBank/DDBJ databases">
        <title>Parallel loss of symbiosis genes in relatives of nitrogen-fixing non-legume Parasponia.</title>
        <authorList>
            <person name="Van Velzen R."/>
            <person name="Holmer R."/>
            <person name="Bu F."/>
            <person name="Rutten L."/>
            <person name="Van Zeijl A."/>
            <person name="Liu W."/>
            <person name="Santuari L."/>
            <person name="Cao Q."/>
            <person name="Sharma T."/>
            <person name="Shen D."/>
            <person name="Roswanjaya Y."/>
            <person name="Wardhani T."/>
            <person name="Kalhor M.S."/>
            <person name="Jansen J."/>
            <person name="Van den Hoogen J."/>
            <person name="Gungor B."/>
            <person name="Hartog M."/>
            <person name="Hontelez J."/>
            <person name="Verver J."/>
            <person name="Yang W.-C."/>
            <person name="Schijlen E."/>
            <person name="Repin R."/>
            <person name="Schilthuizen M."/>
            <person name="Schranz E."/>
            <person name="Heidstra R."/>
            <person name="Miyata K."/>
            <person name="Fedorova E."/>
            <person name="Kohlen W."/>
            <person name="Bisseling T."/>
            <person name="Smit S."/>
            <person name="Geurts R."/>
        </authorList>
    </citation>
    <scope>NUCLEOTIDE SEQUENCE [LARGE SCALE GENOMIC DNA]</scope>
    <source>
        <strain evidence="6">cv. RG33-2</strain>
    </source>
</reference>
<dbReference type="InterPro" id="IPR004088">
    <property type="entry name" value="KH_dom_type_1"/>
</dbReference>
<dbReference type="InParanoid" id="A0A2P5D572"/>
<dbReference type="SMART" id="SM00322">
    <property type="entry name" value="KH"/>
    <property type="match status" value="5"/>
</dbReference>
<dbReference type="GO" id="GO:0016740">
    <property type="term" value="F:transferase activity"/>
    <property type="evidence" value="ECO:0007669"/>
    <property type="project" value="UniProtKB-KW"/>
</dbReference>
<dbReference type="CDD" id="cd22460">
    <property type="entry name" value="KH-I_PEPPER_rpt2_like"/>
    <property type="match status" value="2"/>
</dbReference>
<feature type="domain" description="K Homology" evidence="4">
    <location>
        <begin position="329"/>
        <end position="402"/>
    </location>
</feature>
<dbReference type="PROSITE" id="PS50084">
    <property type="entry name" value="KH_TYPE_1"/>
    <property type="match status" value="5"/>
</dbReference>
<feature type="region of interest" description="Disordered" evidence="3">
    <location>
        <begin position="264"/>
        <end position="292"/>
    </location>
</feature>
<evidence type="ECO:0000313" key="6">
    <source>
        <dbReference type="Proteomes" id="UP000237000"/>
    </source>
</evidence>
<evidence type="ECO:0000313" key="5">
    <source>
        <dbReference type="EMBL" id="PON68454.1"/>
    </source>
</evidence>
<feature type="domain" description="K Homology" evidence="4">
    <location>
        <begin position="34"/>
        <end position="153"/>
    </location>
</feature>
<dbReference type="InterPro" id="IPR036612">
    <property type="entry name" value="KH_dom_type_1_sf"/>
</dbReference>
<name>A0A2P5D572_TREOI</name>
<dbReference type="Gene3D" id="3.30.1370.10">
    <property type="entry name" value="K Homology domain, type 1"/>
    <property type="match status" value="3"/>
</dbReference>
<evidence type="ECO:0000256" key="1">
    <source>
        <dbReference type="ARBA" id="ARBA00022737"/>
    </source>
</evidence>
<accession>A0A2P5D572</accession>
<feature type="domain" description="K Homology" evidence="4">
    <location>
        <begin position="414"/>
        <end position="487"/>
    </location>
</feature>
<feature type="compositionally biased region" description="Basic and acidic residues" evidence="3">
    <location>
        <begin position="10"/>
        <end position="23"/>
    </location>
</feature>
<feature type="compositionally biased region" description="Basic and acidic residues" evidence="3">
    <location>
        <begin position="112"/>
        <end position="138"/>
    </location>
</feature>
<evidence type="ECO:0000259" key="4">
    <source>
        <dbReference type="SMART" id="SM00322"/>
    </source>
</evidence>
<keyword evidence="5" id="KW-0808">Transferase</keyword>
<sequence>MSVSLTPSKRQHDGNLTEPDGKGKMQKSTGSNAQSAVFRVLCPASKTESLIGKDGSVISQIGEDTGAQIRVKETIPGCDERVIVIGLEKEDEVCTEQSKEDEDDSKEANVGAKHDETKEETENVEDKESISVENSKPEKGIPSLRNALLLIFERMVEGHPETDGGDEESKKSSPFVLRLLVLSTQVGCILGKGGSVIKQMSSESGAQIRILPRDKLPPCATALDELVQITGDVDSVRKALHSVSLQLLENSPRDHDAFPANPIGPSTHLYGQPRPRPETFPPSSRSFVAQGAPYADGPPDVVDYHSAPPPHIPKFHEVGIHGRMKPSLEILTFRLLCPAERVGGVIGKGGIVIKTVQQDTGCEVKVMEGVSDSEDRVIAVSGPVHPDDRVSAVQDAALRVQTRIVRAAPDSKEQGVTARILVSSNQIGCLLGKGGSIIAEMRKLSRAHIRILGKDQIPKCASEDEEVVQSKDINAYYGLLNIRNDDYAKDINAYYGLLNIRNDDYARFVEAGVDYNGIVNEMCTPCCLVAQGRLSSTSFALYAPFEINGEFEAVQDALIQITTRLQHHFFRDAFPSINYPPNPAFFDQPPFLSYLGRRELSPPGMYSNYGPPFHKFNAIGALPPHGGFHPRDDHPPFMHNVHRFGGPTHIFERRPWGPQGLLEGGSPGLPDFAGVPQRRGNQPAIITSTTVEVVVPRSVVPVIYGEDGECLKQIRQISDAKVTITEPKPGAVETVIIISGTPEQTHAAQSLIQAFVMSETESA</sequence>
<feature type="domain" description="K Homology" evidence="4">
    <location>
        <begin position="687"/>
        <end position="757"/>
    </location>
</feature>
<keyword evidence="1" id="KW-0677">Repeat</keyword>